<feature type="compositionally biased region" description="Polar residues" evidence="1">
    <location>
        <begin position="46"/>
        <end position="55"/>
    </location>
</feature>
<dbReference type="AlphaFoldDB" id="A0AAD1R6Z4"/>
<dbReference type="Proteomes" id="UP001295444">
    <property type="component" value="Chromosome 01"/>
</dbReference>
<dbReference type="EMBL" id="OW240912">
    <property type="protein sequence ID" value="CAH2224942.1"/>
    <property type="molecule type" value="Genomic_DNA"/>
</dbReference>
<sequence length="255" mass="28060">MGPSSAVSGADSRCPGILPDSARPEERAGGGDPGLHPVTPKAASQLGPSSISSLIRGTVPKMADTACIKTRKRTCSPQAPTIHGKATGRMQTNTPQRPPVNTRQGIPAQRSPQGGNRRKRQGRNEPAPPPRRNPLPNKARKREPLTHRGTGLTHLMLHPAPRWRHTAPLPAMKTPHYMRTADQRWSSSQPTKRSSTSEKQEPTRHHYFATSFLVVSLQRRTLQPSLEMEWADSRHRTRRGGMPQATTKTLPALIK</sequence>
<protein>
    <submittedName>
        <fullName evidence="2">Uncharacterized protein</fullName>
    </submittedName>
</protein>
<feature type="region of interest" description="Disordered" evidence="1">
    <location>
        <begin position="180"/>
        <end position="203"/>
    </location>
</feature>
<proteinExistence type="predicted"/>
<gene>
    <name evidence="2" type="ORF">PECUL_23A024285</name>
</gene>
<evidence type="ECO:0000313" key="3">
    <source>
        <dbReference type="Proteomes" id="UP001295444"/>
    </source>
</evidence>
<feature type="compositionally biased region" description="Polar residues" evidence="1">
    <location>
        <begin position="89"/>
        <end position="104"/>
    </location>
</feature>
<evidence type="ECO:0000313" key="2">
    <source>
        <dbReference type="EMBL" id="CAH2224942.1"/>
    </source>
</evidence>
<keyword evidence="3" id="KW-1185">Reference proteome</keyword>
<organism evidence="2 3">
    <name type="scientific">Pelobates cultripes</name>
    <name type="common">Western spadefoot toad</name>
    <dbReference type="NCBI Taxonomy" id="61616"/>
    <lineage>
        <taxon>Eukaryota</taxon>
        <taxon>Metazoa</taxon>
        <taxon>Chordata</taxon>
        <taxon>Craniata</taxon>
        <taxon>Vertebrata</taxon>
        <taxon>Euteleostomi</taxon>
        <taxon>Amphibia</taxon>
        <taxon>Batrachia</taxon>
        <taxon>Anura</taxon>
        <taxon>Pelobatoidea</taxon>
        <taxon>Pelobatidae</taxon>
        <taxon>Pelobates</taxon>
    </lineage>
</organism>
<evidence type="ECO:0000256" key="1">
    <source>
        <dbReference type="SAM" id="MobiDB-lite"/>
    </source>
</evidence>
<feature type="region of interest" description="Disordered" evidence="1">
    <location>
        <begin position="1"/>
        <end position="168"/>
    </location>
</feature>
<feature type="region of interest" description="Disordered" evidence="1">
    <location>
        <begin position="232"/>
        <end position="255"/>
    </location>
</feature>
<reference evidence="2" key="1">
    <citation type="submission" date="2022-03" db="EMBL/GenBank/DDBJ databases">
        <authorList>
            <person name="Alioto T."/>
            <person name="Alioto T."/>
            <person name="Gomez Garrido J."/>
        </authorList>
    </citation>
    <scope>NUCLEOTIDE SEQUENCE</scope>
</reference>
<name>A0AAD1R6Z4_PELCU</name>
<accession>A0AAD1R6Z4</accession>